<feature type="compositionally biased region" description="Polar residues" evidence="1">
    <location>
        <begin position="1"/>
        <end position="10"/>
    </location>
</feature>
<evidence type="ECO:0000256" key="1">
    <source>
        <dbReference type="SAM" id="MobiDB-lite"/>
    </source>
</evidence>
<dbReference type="Proteomes" id="UP000767238">
    <property type="component" value="Unassembled WGS sequence"/>
</dbReference>
<evidence type="ECO:0000313" key="2">
    <source>
        <dbReference type="EMBL" id="KAH0210679.1"/>
    </source>
</evidence>
<accession>A0A9P8G9Q9</accession>
<evidence type="ECO:0000313" key="3">
    <source>
        <dbReference type="Proteomes" id="UP000767238"/>
    </source>
</evidence>
<protein>
    <submittedName>
        <fullName evidence="2">Uncharacterized protein</fullName>
    </submittedName>
</protein>
<organism evidence="2 3">
    <name type="scientific">Aureobasidium melanogenum</name>
    <name type="common">Aureobasidium pullulans var. melanogenum</name>
    <dbReference type="NCBI Taxonomy" id="46634"/>
    <lineage>
        <taxon>Eukaryota</taxon>
        <taxon>Fungi</taxon>
        <taxon>Dikarya</taxon>
        <taxon>Ascomycota</taxon>
        <taxon>Pezizomycotina</taxon>
        <taxon>Dothideomycetes</taxon>
        <taxon>Dothideomycetidae</taxon>
        <taxon>Dothideales</taxon>
        <taxon>Saccotheciaceae</taxon>
        <taxon>Aureobasidium</taxon>
    </lineage>
</organism>
<name>A0A9P8G9Q9_AURME</name>
<feature type="compositionally biased region" description="Low complexity" evidence="1">
    <location>
        <begin position="46"/>
        <end position="60"/>
    </location>
</feature>
<reference evidence="2" key="1">
    <citation type="journal article" date="2021" name="J Fungi (Basel)">
        <title>Virulence traits and population genomics of the black yeast Aureobasidium melanogenum.</title>
        <authorList>
            <person name="Cernosa A."/>
            <person name="Sun X."/>
            <person name="Gostincar C."/>
            <person name="Fang C."/>
            <person name="Gunde-Cimerman N."/>
            <person name="Song Z."/>
        </authorList>
    </citation>
    <scope>NUCLEOTIDE SEQUENCE</scope>
    <source>
        <strain evidence="2">EXF-8016</strain>
    </source>
</reference>
<proteinExistence type="predicted"/>
<feature type="compositionally biased region" description="Basic and acidic residues" evidence="1">
    <location>
        <begin position="25"/>
        <end position="36"/>
    </location>
</feature>
<comment type="caution">
    <text evidence="2">The sequence shown here is derived from an EMBL/GenBank/DDBJ whole genome shotgun (WGS) entry which is preliminary data.</text>
</comment>
<dbReference type="EMBL" id="JAHFYH010000159">
    <property type="protein sequence ID" value="KAH0210679.1"/>
    <property type="molecule type" value="Genomic_DNA"/>
</dbReference>
<dbReference type="AlphaFoldDB" id="A0A9P8G9Q9"/>
<reference evidence="2" key="2">
    <citation type="submission" date="2021-08" db="EMBL/GenBank/DDBJ databases">
        <authorList>
            <person name="Gostincar C."/>
            <person name="Sun X."/>
            <person name="Song Z."/>
            <person name="Gunde-Cimerman N."/>
        </authorList>
    </citation>
    <scope>NUCLEOTIDE SEQUENCE</scope>
    <source>
        <strain evidence="2">EXF-8016</strain>
    </source>
</reference>
<sequence>MATQANNTAQESKDFAANEEVTNESADKAVENKETANKNTNDETPTENSSCTTTNTMTDGNETEETAKPKARFRKSNLFIDTEEANAFFNKKK</sequence>
<dbReference type="OrthoDB" id="3905588at2759"/>
<gene>
    <name evidence="2" type="ORF">KCV03_g9963</name>
</gene>
<feature type="region of interest" description="Disordered" evidence="1">
    <location>
        <begin position="1"/>
        <end position="74"/>
    </location>
</feature>
<feature type="non-terminal residue" evidence="2">
    <location>
        <position position="93"/>
    </location>
</feature>